<feature type="domain" description="Pseudouridine synthase RsuA/RluA-like" evidence="3">
    <location>
        <begin position="88"/>
        <end position="226"/>
    </location>
</feature>
<dbReference type="AlphaFoldDB" id="A0A238U889"/>
<comment type="similarity">
    <text evidence="1">Belongs to the pseudouridine synthase RluA family.</text>
</comment>
<dbReference type="CDD" id="cd00165">
    <property type="entry name" value="S4"/>
    <property type="match status" value="1"/>
</dbReference>
<evidence type="ECO:0000259" key="3">
    <source>
        <dbReference type="Pfam" id="PF00849"/>
    </source>
</evidence>
<organism evidence="4 5">
    <name type="scientific">Tenacibaculum jejuense</name>
    <dbReference type="NCBI Taxonomy" id="584609"/>
    <lineage>
        <taxon>Bacteria</taxon>
        <taxon>Pseudomonadati</taxon>
        <taxon>Bacteroidota</taxon>
        <taxon>Flavobacteriia</taxon>
        <taxon>Flavobacteriales</taxon>
        <taxon>Flavobacteriaceae</taxon>
        <taxon>Tenacibaculum</taxon>
    </lineage>
</organism>
<dbReference type="PANTHER" id="PTHR21600:SF87">
    <property type="entry name" value="RNA PSEUDOURIDYLATE SYNTHASE DOMAIN-CONTAINING PROTEIN 1"/>
    <property type="match status" value="1"/>
</dbReference>
<dbReference type="PANTHER" id="PTHR21600">
    <property type="entry name" value="MITOCHONDRIAL RNA PSEUDOURIDINE SYNTHASE"/>
    <property type="match status" value="1"/>
</dbReference>
<dbReference type="InterPro" id="IPR006224">
    <property type="entry name" value="PsdUridine_synth_RluA-like_CS"/>
</dbReference>
<dbReference type="Pfam" id="PF00849">
    <property type="entry name" value="PseudoU_synth_2"/>
    <property type="match status" value="1"/>
</dbReference>
<dbReference type="RefSeq" id="WP_095071051.1">
    <property type="nucleotide sequence ID" value="NZ_LT899436.1"/>
</dbReference>
<dbReference type="GO" id="GO:0003723">
    <property type="term" value="F:RNA binding"/>
    <property type="evidence" value="ECO:0007669"/>
    <property type="project" value="UniProtKB-KW"/>
</dbReference>
<dbReference type="EMBL" id="LT899436">
    <property type="protein sequence ID" value="SNR15377.1"/>
    <property type="molecule type" value="Genomic_DNA"/>
</dbReference>
<dbReference type="EC" id="5.4.99.-" evidence="4"/>
<dbReference type="Gene3D" id="3.30.2350.10">
    <property type="entry name" value="Pseudouridine synthase"/>
    <property type="match status" value="1"/>
</dbReference>
<evidence type="ECO:0000313" key="5">
    <source>
        <dbReference type="Proteomes" id="UP000215214"/>
    </source>
</evidence>
<keyword evidence="2" id="KW-0694">RNA-binding</keyword>
<dbReference type="SUPFAM" id="SSF55174">
    <property type="entry name" value="Alpha-L RNA-binding motif"/>
    <property type="match status" value="1"/>
</dbReference>
<protein>
    <submittedName>
        <fullName evidence="4">Pseudouridine synthase</fullName>
        <ecNumber evidence="4">5.4.99.-</ecNumber>
    </submittedName>
</protein>
<dbReference type="GO" id="GO:0000455">
    <property type="term" value="P:enzyme-directed rRNA pseudouridine synthesis"/>
    <property type="evidence" value="ECO:0007669"/>
    <property type="project" value="TreeGrafter"/>
</dbReference>
<dbReference type="SUPFAM" id="SSF55120">
    <property type="entry name" value="Pseudouridine synthase"/>
    <property type="match status" value="1"/>
</dbReference>
<dbReference type="PROSITE" id="PS50889">
    <property type="entry name" value="S4"/>
    <property type="match status" value="1"/>
</dbReference>
<gene>
    <name evidence="4" type="ORF">TJEJU_1655</name>
</gene>
<name>A0A238U889_9FLAO</name>
<sequence>MKLKEQHKVPQLEQPIRLQEYGIGIFTTNPTRSGFKKAIKKGLVLVNGKTATTALFINGGELIELLQEESNKKAFDFPLEVIFEDEYLAVIFKPAGVLVSGNSFATIANALEQNLKKSTLKDAVLPRPVHRLDYPTSGLLLIGKTNTATIALTKLFEVKEIEKTYHAITIGNMKSSGEITIPVDDKESQSQFTVLQSIPSEKYTFLNLVELHPKTGRRHQLRKHLHGIGNPILGDKEYYIEALLSYGNGLYLHASKLEFTHPFINQKLIFEKELPKKFKRIFPDLLNQSL</sequence>
<dbReference type="InterPro" id="IPR020103">
    <property type="entry name" value="PsdUridine_synth_cat_dom_sf"/>
</dbReference>
<evidence type="ECO:0000256" key="2">
    <source>
        <dbReference type="PROSITE-ProRule" id="PRU00182"/>
    </source>
</evidence>
<dbReference type="GO" id="GO:0009982">
    <property type="term" value="F:pseudouridine synthase activity"/>
    <property type="evidence" value="ECO:0007669"/>
    <property type="project" value="InterPro"/>
</dbReference>
<dbReference type="InterPro" id="IPR050188">
    <property type="entry name" value="RluA_PseudoU_synthase"/>
</dbReference>
<dbReference type="KEGG" id="tje:TJEJU_1655"/>
<reference evidence="4 5" key="1">
    <citation type="submission" date="2017-07" db="EMBL/GenBank/DDBJ databases">
        <authorList>
            <person name="Sun Z.S."/>
            <person name="Albrecht U."/>
            <person name="Echele G."/>
            <person name="Lee C.C."/>
        </authorList>
    </citation>
    <scope>NUCLEOTIDE SEQUENCE [LARGE SCALE GENOMIC DNA]</scope>
    <source>
        <strain evidence="5">type strain: KCTC 22618</strain>
    </source>
</reference>
<evidence type="ECO:0000256" key="1">
    <source>
        <dbReference type="ARBA" id="ARBA00010876"/>
    </source>
</evidence>
<dbReference type="OrthoDB" id="9807829at2"/>
<evidence type="ECO:0000313" key="4">
    <source>
        <dbReference type="EMBL" id="SNR15377.1"/>
    </source>
</evidence>
<keyword evidence="5" id="KW-1185">Reference proteome</keyword>
<proteinExistence type="inferred from homology"/>
<accession>A0A238U889</accession>
<dbReference type="Proteomes" id="UP000215214">
    <property type="component" value="Chromosome TJEJU"/>
</dbReference>
<keyword evidence="4" id="KW-0413">Isomerase</keyword>
<dbReference type="InterPro" id="IPR006145">
    <property type="entry name" value="PsdUridine_synth_RsuA/RluA"/>
</dbReference>
<dbReference type="GO" id="GO:0140098">
    <property type="term" value="F:catalytic activity, acting on RNA"/>
    <property type="evidence" value="ECO:0007669"/>
    <property type="project" value="UniProtKB-ARBA"/>
</dbReference>
<dbReference type="PROSITE" id="PS01129">
    <property type="entry name" value="PSI_RLU"/>
    <property type="match status" value="1"/>
</dbReference>